<name>A0A448XSR0_9PLAT</name>
<dbReference type="InterPro" id="IPR052269">
    <property type="entry name" value="Golgi-PI4KB_interaction"/>
</dbReference>
<evidence type="ECO:0000313" key="5">
    <source>
        <dbReference type="Proteomes" id="UP000784294"/>
    </source>
</evidence>
<comment type="caution">
    <text evidence="4">The sequence shown here is derived from an EMBL/GenBank/DDBJ whole genome shotgun (WGS) entry which is preliminary data.</text>
</comment>
<dbReference type="InterPro" id="IPR036598">
    <property type="entry name" value="GOLD_dom_sf"/>
</dbReference>
<dbReference type="PANTHER" id="PTHR22973">
    <property type="entry name" value="LD35087P"/>
    <property type="match status" value="1"/>
</dbReference>
<evidence type="ECO:0000313" key="4">
    <source>
        <dbReference type="EMBL" id="VEL44037.1"/>
    </source>
</evidence>
<protein>
    <recommendedName>
        <fullName evidence="3">GOLD domain-containing protein</fullName>
    </recommendedName>
</protein>
<dbReference type="InterPro" id="IPR009038">
    <property type="entry name" value="GOLD_dom"/>
</dbReference>
<dbReference type="EMBL" id="CAAALY010288464">
    <property type="protein sequence ID" value="VEL44037.1"/>
    <property type="molecule type" value="Genomic_DNA"/>
</dbReference>
<dbReference type="Proteomes" id="UP000784294">
    <property type="component" value="Unassembled WGS sequence"/>
</dbReference>
<feature type="region of interest" description="Disordered" evidence="2">
    <location>
        <begin position="42"/>
        <end position="79"/>
    </location>
</feature>
<gene>
    <name evidence="4" type="ORF">PXEA_LOCUS37477</name>
</gene>
<dbReference type="Gene3D" id="2.60.120.680">
    <property type="entry name" value="GOLD domain"/>
    <property type="match status" value="1"/>
</dbReference>
<feature type="domain" description="GOLD" evidence="3">
    <location>
        <begin position="1"/>
        <end position="171"/>
    </location>
</feature>
<sequence length="172" mass="18732">VRVPAYPSGSCIVWEFASDDYDIGFGLFFEWAPALSSASLNPPDSSIDAAHSPQSYHATHNDSSTTTAPPLDANKISPGAALNEPIGSPSLPYAEAGSVAVTSGVQPVLVPTNLVSQPLVDEIIPNARRNCHQEVHCGSHIYPGLGTYLFKFDNTFSLWRSKRLFYRVYYTR</sequence>
<dbReference type="SUPFAM" id="SSF101576">
    <property type="entry name" value="Supernatant protein factor (SPF), C-terminal domain"/>
    <property type="match status" value="1"/>
</dbReference>
<keyword evidence="5" id="KW-1185">Reference proteome</keyword>
<dbReference type="PANTHER" id="PTHR22973:SF12">
    <property type="entry name" value="LD35087P"/>
    <property type="match status" value="1"/>
</dbReference>
<dbReference type="Pfam" id="PF13897">
    <property type="entry name" value="GOLD_2"/>
    <property type="match status" value="1"/>
</dbReference>
<reference evidence="4" key="1">
    <citation type="submission" date="2018-11" db="EMBL/GenBank/DDBJ databases">
        <authorList>
            <consortium name="Pathogen Informatics"/>
        </authorList>
    </citation>
    <scope>NUCLEOTIDE SEQUENCE</scope>
</reference>
<feature type="compositionally biased region" description="Polar residues" evidence="2">
    <location>
        <begin position="52"/>
        <end position="68"/>
    </location>
</feature>
<proteinExistence type="predicted"/>
<evidence type="ECO:0000256" key="2">
    <source>
        <dbReference type="SAM" id="MobiDB-lite"/>
    </source>
</evidence>
<evidence type="ECO:0000259" key="3">
    <source>
        <dbReference type="Pfam" id="PF13897"/>
    </source>
</evidence>
<evidence type="ECO:0000256" key="1">
    <source>
        <dbReference type="ARBA" id="ARBA00022990"/>
    </source>
</evidence>
<dbReference type="OrthoDB" id="5839451at2759"/>
<feature type="non-terminal residue" evidence="4">
    <location>
        <position position="1"/>
    </location>
</feature>
<keyword evidence="1" id="KW-0007">Acetylation</keyword>
<dbReference type="AlphaFoldDB" id="A0A448XSR0"/>
<organism evidence="4 5">
    <name type="scientific">Protopolystoma xenopodis</name>
    <dbReference type="NCBI Taxonomy" id="117903"/>
    <lineage>
        <taxon>Eukaryota</taxon>
        <taxon>Metazoa</taxon>
        <taxon>Spiralia</taxon>
        <taxon>Lophotrochozoa</taxon>
        <taxon>Platyhelminthes</taxon>
        <taxon>Monogenea</taxon>
        <taxon>Polyopisthocotylea</taxon>
        <taxon>Polystomatidea</taxon>
        <taxon>Polystomatidae</taxon>
        <taxon>Protopolystoma</taxon>
    </lineage>
</organism>
<dbReference type="GO" id="GO:0000139">
    <property type="term" value="C:Golgi membrane"/>
    <property type="evidence" value="ECO:0007669"/>
    <property type="project" value="TreeGrafter"/>
</dbReference>
<accession>A0A448XSR0</accession>